<feature type="domain" description="Reverse transcriptase" evidence="8">
    <location>
        <begin position="47"/>
        <end position="226"/>
    </location>
</feature>
<keyword evidence="4" id="KW-0540">Nuclease</keyword>
<dbReference type="CDD" id="cd01647">
    <property type="entry name" value="RT_LTR"/>
    <property type="match status" value="1"/>
</dbReference>
<dbReference type="InterPro" id="IPR043128">
    <property type="entry name" value="Rev_trsase/Diguanyl_cyclase"/>
</dbReference>
<dbReference type="Gene3D" id="3.30.70.270">
    <property type="match status" value="1"/>
</dbReference>
<dbReference type="GO" id="GO:0008233">
    <property type="term" value="F:peptidase activity"/>
    <property type="evidence" value="ECO:0007669"/>
    <property type="project" value="UniProtKB-KW"/>
</dbReference>
<evidence type="ECO:0000256" key="2">
    <source>
        <dbReference type="ARBA" id="ARBA00022679"/>
    </source>
</evidence>
<gene>
    <name evidence="9" type="ORF">KI387_042142</name>
</gene>
<dbReference type="PANTHER" id="PTHR24559:SF442">
    <property type="entry name" value="RNA-DIRECTED DNA POLYMERASE HOMOLOG"/>
    <property type="match status" value="1"/>
</dbReference>
<keyword evidence="1" id="KW-0645">Protease</keyword>
<keyword evidence="5" id="KW-0255">Endonuclease</keyword>
<evidence type="ECO:0000259" key="8">
    <source>
        <dbReference type="PROSITE" id="PS50878"/>
    </source>
</evidence>
<dbReference type="Proteomes" id="UP000824469">
    <property type="component" value="Unassembled WGS sequence"/>
</dbReference>
<dbReference type="PANTHER" id="PTHR24559">
    <property type="entry name" value="TRANSPOSON TY3-I GAG-POL POLYPROTEIN"/>
    <property type="match status" value="1"/>
</dbReference>
<evidence type="ECO:0000313" key="10">
    <source>
        <dbReference type="Proteomes" id="UP000824469"/>
    </source>
</evidence>
<evidence type="ECO:0000256" key="7">
    <source>
        <dbReference type="ARBA" id="ARBA00022918"/>
    </source>
</evidence>
<sequence length="252" mass="29275">MPNDLPPVRRISHHIDLIPGANLPNKAAYRMTPKENEEIKQQVQELLDKGLVRESLSPCVVPTVLSPKKDGTWRMCTDSRAINKITIRYRFPLPRIDDLLDCLSGAAYFSKIDLKSGYHQIRIREGDEWKTAFKTNDGLYEWLVMPFGLTNAPSTFMRLMNEVLKKFTGKFVIIYLDNILIFNQSKEEHLQHLRMVLEKLHQEKLLINVKKCSFLQAELVYLGFVLSKEGLKMDKEKIRAILEWPTPRSVHE</sequence>
<dbReference type="AlphaFoldDB" id="A0AA38F7J5"/>
<keyword evidence="6" id="KW-0378">Hydrolase</keyword>
<evidence type="ECO:0000256" key="3">
    <source>
        <dbReference type="ARBA" id="ARBA00022695"/>
    </source>
</evidence>
<dbReference type="FunFam" id="3.10.10.10:FF:000007">
    <property type="entry name" value="Retrovirus-related Pol polyprotein from transposon 17.6-like Protein"/>
    <property type="match status" value="1"/>
</dbReference>
<dbReference type="OMA" id="DCHAINK"/>
<keyword evidence="10" id="KW-1185">Reference proteome</keyword>
<dbReference type="InterPro" id="IPR000477">
    <property type="entry name" value="RT_dom"/>
</dbReference>
<dbReference type="PROSITE" id="PS50878">
    <property type="entry name" value="RT_POL"/>
    <property type="match status" value="1"/>
</dbReference>
<evidence type="ECO:0000256" key="5">
    <source>
        <dbReference type="ARBA" id="ARBA00022759"/>
    </source>
</evidence>
<accession>A0AA38F7J5</accession>
<proteinExistence type="predicted"/>
<name>A0AA38F7J5_TAXCH</name>
<evidence type="ECO:0000256" key="4">
    <source>
        <dbReference type="ARBA" id="ARBA00022722"/>
    </source>
</evidence>
<keyword evidence="2" id="KW-0808">Transferase</keyword>
<dbReference type="EMBL" id="JAHRHJ020002608">
    <property type="protein sequence ID" value="KAH9292673.1"/>
    <property type="molecule type" value="Genomic_DNA"/>
</dbReference>
<dbReference type="InterPro" id="IPR043502">
    <property type="entry name" value="DNA/RNA_pol_sf"/>
</dbReference>
<reference evidence="9 10" key="1">
    <citation type="journal article" date="2021" name="Nat. Plants">
        <title>The Taxus genome provides insights into paclitaxel biosynthesis.</title>
        <authorList>
            <person name="Xiong X."/>
            <person name="Gou J."/>
            <person name="Liao Q."/>
            <person name="Li Y."/>
            <person name="Zhou Q."/>
            <person name="Bi G."/>
            <person name="Li C."/>
            <person name="Du R."/>
            <person name="Wang X."/>
            <person name="Sun T."/>
            <person name="Guo L."/>
            <person name="Liang H."/>
            <person name="Lu P."/>
            <person name="Wu Y."/>
            <person name="Zhang Z."/>
            <person name="Ro D.K."/>
            <person name="Shang Y."/>
            <person name="Huang S."/>
            <person name="Yan J."/>
        </authorList>
    </citation>
    <scope>NUCLEOTIDE SEQUENCE [LARGE SCALE GENOMIC DNA]</scope>
    <source>
        <strain evidence="9">Ta-2019</strain>
    </source>
</reference>
<dbReference type="InterPro" id="IPR053134">
    <property type="entry name" value="RNA-dir_DNA_polymerase"/>
</dbReference>
<dbReference type="GO" id="GO:0004519">
    <property type="term" value="F:endonuclease activity"/>
    <property type="evidence" value="ECO:0007669"/>
    <property type="project" value="UniProtKB-KW"/>
</dbReference>
<evidence type="ECO:0000256" key="1">
    <source>
        <dbReference type="ARBA" id="ARBA00022670"/>
    </source>
</evidence>
<dbReference type="SUPFAM" id="SSF56672">
    <property type="entry name" value="DNA/RNA polymerases"/>
    <property type="match status" value="1"/>
</dbReference>
<evidence type="ECO:0000256" key="6">
    <source>
        <dbReference type="ARBA" id="ARBA00022801"/>
    </source>
</evidence>
<feature type="non-terminal residue" evidence="9">
    <location>
        <position position="252"/>
    </location>
</feature>
<dbReference type="GO" id="GO:0006508">
    <property type="term" value="P:proteolysis"/>
    <property type="evidence" value="ECO:0007669"/>
    <property type="project" value="UniProtKB-KW"/>
</dbReference>
<evidence type="ECO:0000313" key="9">
    <source>
        <dbReference type="EMBL" id="KAH9292673.1"/>
    </source>
</evidence>
<organism evidence="9 10">
    <name type="scientific">Taxus chinensis</name>
    <name type="common">Chinese yew</name>
    <name type="synonym">Taxus wallichiana var. chinensis</name>
    <dbReference type="NCBI Taxonomy" id="29808"/>
    <lineage>
        <taxon>Eukaryota</taxon>
        <taxon>Viridiplantae</taxon>
        <taxon>Streptophyta</taxon>
        <taxon>Embryophyta</taxon>
        <taxon>Tracheophyta</taxon>
        <taxon>Spermatophyta</taxon>
        <taxon>Pinopsida</taxon>
        <taxon>Pinidae</taxon>
        <taxon>Conifers II</taxon>
        <taxon>Cupressales</taxon>
        <taxon>Taxaceae</taxon>
        <taxon>Taxus</taxon>
    </lineage>
</organism>
<keyword evidence="3" id="KW-0548">Nucleotidyltransferase</keyword>
<comment type="caution">
    <text evidence="9">The sequence shown here is derived from an EMBL/GenBank/DDBJ whole genome shotgun (WGS) entry which is preliminary data.</text>
</comment>
<protein>
    <recommendedName>
        <fullName evidence="8">Reverse transcriptase domain-containing protein</fullName>
    </recommendedName>
</protein>
<dbReference type="Pfam" id="PF00078">
    <property type="entry name" value="RVT_1"/>
    <property type="match status" value="1"/>
</dbReference>
<dbReference type="GO" id="GO:0003964">
    <property type="term" value="F:RNA-directed DNA polymerase activity"/>
    <property type="evidence" value="ECO:0007669"/>
    <property type="project" value="UniProtKB-KW"/>
</dbReference>
<keyword evidence="7" id="KW-0695">RNA-directed DNA polymerase</keyword>
<dbReference type="Gene3D" id="3.10.10.10">
    <property type="entry name" value="HIV Type 1 Reverse Transcriptase, subunit A, domain 1"/>
    <property type="match status" value="1"/>
</dbReference>